<dbReference type="PANTHER" id="PTHR16214">
    <property type="entry name" value="TRANSMEMBRANE PROTEIN 260"/>
    <property type="match status" value="1"/>
</dbReference>
<feature type="transmembrane region" description="Helical" evidence="1">
    <location>
        <begin position="305"/>
        <end position="324"/>
    </location>
</feature>
<feature type="transmembrane region" description="Helical" evidence="1">
    <location>
        <begin position="134"/>
        <end position="153"/>
    </location>
</feature>
<dbReference type="SUPFAM" id="SSF48452">
    <property type="entry name" value="TPR-like"/>
    <property type="match status" value="1"/>
</dbReference>
<dbReference type="InterPro" id="IPR052724">
    <property type="entry name" value="GT117_domain-containing"/>
</dbReference>
<dbReference type="InterPro" id="IPR021280">
    <property type="entry name" value="TMEM260-like"/>
</dbReference>
<reference evidence="2 3" key="1">
    <citation type="journal article" date="2016" name="Nat. Commun.">
        <title>Thousands of microbial genomes shed light on interconnected biogeochemical processes in an aquifer system.</title>
        <authorList>
            <person name="Anantharaman K."/>
            <person name="Brown C.T."/>
            <person name="Hug L.A."/>
            <person name="Sharon I."/>
            <person name="Castelle C.J."/>
            <person name="Probst A.J."/>
            <person name="Thomas B.C."/>
            <person name="Singh A."/>
            <person name="Wilkins M.J."/>
            <person name="Karaoz U."/>
            <person name="Brodie E.L."/>
            <person name="Williams K.H."/>
            <person name="Hubbard S.S."/>
            <person name="Banfield J.F."/>
        </authorList>
    </citation>
    <scope>NUCLEOTIDE SEQUENCE [LARGE SCALE GENOMIC DNA]</scope>
</reference>
<feature type="transmembrane region" description="Helical" evidence="1">
    <location>
        <begin position="229"/>
        <end position="249"/>
    </location>
</feature>
<sequence length="821" mass="91955">MSRKKYFLLLFLTSLTIYCLTLAPSLATANGAYWVVNSLMAGLAHAPGEILYLMVSSCWSHLYQLIAPLLRLAESWLGALLNLPLFTEFEPASGVTLVSAVSAALSLGLVFLILDRLLSHLGALKKLTVNLSLRWVLAAGILYLAALPTVWSSAVIAGPAAFNLLLILILLWMLLRIEEGSPHSGALALGWAYLAGLSFSQSYVFIFSIAILALFLYNGKKVARVFRAGPAGVLLVFLLGLTAYFYIWVKPLTDPGLGSPVPMFSRAFWDYFLNLDGLRGSFSRNAPFFSGQVALFLGYLKWQSGSQLLFIVCLVLFHFGMVRLIKAERRLGVSGLVLLAFSLLAVLWLYNPKLGLEQAWDKFPNPARHEASHIDSLFLFPILLFGCFTVAGVIFLKSDVEKLLKRLAAKVEFLSGGIGKVIGYSLIFLLLASLLASVPLKWRMADMSKYFVERDLAANTLAGVEPDGILILTDDREYYPALYARAYLLPQSKQSLVNYERLSDKEYLKNLKNANPPVQLGYDDRALDRLGPVKLEKSETFQAGNLKVNYPANTVFLVRDMALMDLLHANGFAKPVYFSYFLGAGNMLGLEKYVAIRGLMVRLFDTDPQTGADSLDFYRKDDKSRMIDVNWSSQLLWGYYRYHTNIEQIHGKRQDLTRPLLVYARLHAALGEAFLSRKDVEAASNNFRQCEFFDPAYSNLLMSFASRLASAKAYDKSKEFAASYFKNQPADPLKWAGLAKVALENRDSIPATEMLLESVKADPDFLLGYQKIIRVYASLGRHEMVSAMMSRWLTRHPNDQETRRLWDQYSTTHTLPPNFPD</sequence>
<dbReference type="EMBL" id="MFIX01000081">
    <property type="protein sequence ID" value="OGG05187.1"/>
    <property type="molecule type" value="Genomic_DNA"/>
</dbReference>
<dbReference type="InterPro" id="IPR011990">
    <property type="entry name" value="TPR-like_helical_dom_sf"/>
</dbReference>
<feature type="transmembrane region" description="Helical" evidence="1">
    <location>
        <begin position="377"/>
        <end position="396"/>
    </location>
</feature>
<evidence type="ECO:0000313" key="2">
    <source>
        <dbReference type="EMBL" id="OGG05187.1"/>
    </source>
</evidence>
<feature type="transmembrane region" description="Helical" evidence="1">
    <location>
        <begin position="94"/>
        <end position="114"/>
    </location>
</feature>
<dbReference type="PANTHER" id="PTHR16214:SF3">
    <property type="entry name" value="TRANSMEMBRANE PROTEIN 260"/>
    <property type="match status" value="1"/>
</dbReference>
<accession>A0A1F5YZ10</accession>
<keyword evidence="1" id="KW-0472">Membrane</keyword>
<organism evidence="2 3">
    <name type="scientific">Candidatus Glassbacteria bacterium RIFCSPLOWO2_12_FULL_58_11</name>
    <dbReference type="NCBI Taxonomy" id="1817867"/>
    <lineage>
        <taxon>Bacteria</taxon>
        <taxon>Candidatus Glassiibacteriota</taxon>
    </lineage>
</organism>
<protein>
    <submittedName>
        <fullName evidence="2">Uncharacterized protein</fullName>
    </submittedName>
</protein>
<dbReference type="STRING" id="1817867.A3F83_03200"/>
<evidence type="ECO:0000313" key="3">
    <source>
        <dbReference type="Proteomes" id="UP000179129"/>
    </source>
</evidence>
<dbReference type="Proteomes" id="UP000179129">
    <property type="component" value="Unassembled WGS sequence"/>
</dbReference>
<evidence type="ECO:0000256" key="1">
    <source>
        <dbReference type="SAM" id="Phobius"/>
    </source>
</evidence>
<comment type="caution">
    <text evidence="2">The sequence shown here is derived from an EMBL/GenBank/DDBJ whole genome shotgun (WGS) entry which is preliminary data.</text>
</comment>
<dbReference type="Pfam" id="PF11028">
    <property type="entry name" value="TMEM260-like"/>
    <property type="match status" value="1"/>
</dbReference>
<feature type="transmembrane region" description="Helical" evidence="1">
    <location>
        <begin position="331"/>
        <end position="350"/>
    </location>
</feature>
<dbReference type="Gene3D" id="1.25.40.10">
    <property type="entry name" value="Tetratricopeptide repeat domain"/>
    <property type="match status" value="1"/>
</dbReference>
<feature type="transmembrane region" description="Helical" evidence="1">
    <location>
        <begin position="417"/>
        <end position="440"/>
    </location>
</feature>
<proteinExistence type="predicted"/>
<gene>
    <name evidence="2" type="ORF">A3F83_03200</name>
</gene>
<feature type="transmembrane region" description="Helical" evidence="1">
    <location>
        <begin position="189"/>
        <end position="217"/>
    </location>
</feature>
<name>A0A1F5YZ10_9BACT</name>
<keyword evidence="1" id="KW-0812">Transmembrane</keyword>
<keyword evidence="1" id="KW-1133">Transmembrane helix</keyword>
<dbReference type="AlphaFoldDB" id="A0A1F5YZ10"/>